<dbReference type="Proteomes" id="UP001501676">
    <property type="component" value="Unassembled WGS sequence"/>
</dbReference>
<feature type="transmembrane region" description="Helical" evidence="1">
    <location>
        <begin position="145"/>
        <end position="167"/>
    </location>
</feature>
<keyword evidence="1" id="KW-0812">Transmembrane</keyword>
<organism evidence="3 4">
    <name type="scientific">Cryptosporangium minutisporangium</name>
    <dbReference type="NCBI Taxonomy" id="113569"/>
    <lineage>
        <taxon>Bacteria</taxon>
        <taxon>Bacillati</taxon>
        <taxon>Actinomycetota</taxon>
        <taxon>Actinomycetes</taxon>
        <taxon>Cryptosporangiales</taxon>
        <taxon>Cryptosporangiaceae</taxon>
        <taxon>Cryptosporangium</taxon>
    </lineage>
</organism>
<feature type="transmembrane region" description="Helical" evidence="1">
    <location>
        <begin position="235"/>
        <end position="254"/>
    </location>
</feature>
<dbReference type="RefSeq" id="WP_345728500.1">
    <property type="nucleotide sequence ID" value="NZ_BAAAYN010000017.1"/>
</dbReference>
<evidence type="ECO:0000256" key="1">
    <source>
        <dbReference type="SAM" id="Phobius"/>
    </source>
</evidence>
<dbReference type="PANTHER" id="PTHR35797">
    <property type="entry name" value="PROTEASE-RELATED"/>
    <property type="match status" value="1"/>
</dbReference>
<keyword evidence="1" id="KW-1133">Transmembrane helix</keyword>
<reference evidence="4" key="1">
    <citation type="journal article" date="2019" name="Int. J. Syst. Evol. Microbiol.">
        <title>The Global Catalogue of Microorganisms (GCM) 10K type strain sequencing project: providing services to taxonomists for standard genome sequencing and annotation.</title>
        <authorList>
            <consortium name="The Broad Institute Genomics Platform"/>
            <consortium name="The Broad Institute Genome Sequencing Center for Infectious Disease"/>
            <person name="Wu L."/>
            <person name="Ma J."/>
        </authorList>
    </citation>
    <scope>NUCLEOTIDE SEQUENCE [LARGE SCALE GENOMIC DNA]</scope>
    <source>
        <strain evidence="4">JCM 9458</strain>
    </source>
</reference>
<evidence type="ECO:0000259" key="2">
    <source>
        <dbReference type="Pfam" id="PF02517"/>
    </source>
</evidence>
<keyword evidence="4" id="KW-1185">Reference proteome</keyword>
<feature type="transmembrane region" description="Helical" evidence="1">
    <location>
        <begin position="105"/>
        <end position="125"/>
    </location>
</feature>
<accession>A0ABP6SYG4</accession>
<sequence>MSRNSRGLWSFLLLTFGFFWGYILLAIQLDLSLDNPLYQLPMGFTPAIAAVIVRGWITREGFADAGLGPRFRAAWRWYLLAWVTPIGVLASLVVLATVFTDYRPTGLLDVLPLVFVALIVPPIFWGEEFGWRSYLQQRLSERPAVAILGTGAIWAVWHWPLAFSGYIEYDNLAVGLGSWSLHTISMGIVLAWLFVKSGSVWVTSLAHGCSNMVTGVGGEMLLGENGGLSQVTRDVIGVIPLLVLAGVVVAIGGLRRARLHEAPAAGPAPLSRAALT</sequence>
<protein>
    <submittedName>
        <fullName evidence="3">Type II CAAX endopeptidase family protein</fullName>
    </submittedName>
</protein>
<dbReference type="Pfam" id="PF02517">
    <property type="entry name" value="Rce1-like"/>
    <property type="match status" value="1"/>
</dbReference>
<proteinExistence type="predicted"/>
<evidence type="ECO:0000313" key="3">
    <source>
        <dbReference type="EMBL" id="GAA3387057.1"/>
    </source>
</evidence>
<evidence type="ECO:0000313" key="4">
    <source>
        <dbReference type="Proteomes" id="UP001501676"/>
    </source>
</evidence>
<dbReference type="InterPro" id="IPR042150">
    <property type="entry name" value="MmRce1-like"/>
</dbReference>
<keyword evidence="1" id="KW-0472">Membrane</keyword>
<gene>
    <name evidence="3" type="ORF">GCM10020369_28140</name>
</gene>
<comment type="caution">
    <text evidence="3">The sequence shown here is derived from an EMBL/GenBank/DDBJ whole genome shotgun (WGS) entry which is preliminary data.</text>
</comment>
<feature type="transmembrane region" description="Helical" evidence="1">
    <location>
        <begin position="77"/>
        <end position="99"/>
    </location>
</feature>
<feature type="transmembrane region" description="Helical" evidence="1">
    <location>
        <begin position="7"/>
        <end position="25"/>
    </location>
</feature>
<name>A0ABP6SYG4_9ACTN</name>
<dbReference type="EMBL" id="BAAAYN010000017">
    <property type="protein sequence ID" value="GAA3387057.1"/>
    <property type="molecule type" value="Genomic_DNA"/>
</dbReference>
<feature type="domain" description="CAAX prenyl protease 2/Lysostaphin resistance protein A-like" evidence="2">
    <location>
        <begin position="111"/>
        <end position="213"/>
    </location>
</feature>
<dbReference type="PANTHER" id="PTHR35797:SF1">
    <property type="entry name" value="PROTEASE"/>
    <property type="match status" value="1"/>
</dbReference>
<dbReference type="InterPro" id="IPR003675">
    <property type="entry name" value="Rce1/LyrA-like_dom"/>
</dbReference>
<feature type="transmembrane region" description="Helical" evidence="1">
    <location>
        <begin position="173"/>
        <end position="195"/>
    </location>
</feature>